<evidence type="ECO:0000313" key="6">
    <source>
        <dbReference type="EMBL" id="MVT78154.1"/>
    </source>
</evidence>
<organism evidence="6 7">
    <name type="scientific">Bradyrhizobium cajani</name>
    <dbReference type="NCBI Taxonomy" id="1928661"/>
    <lineage>
        <taxon>Bacteria</taxon>
        <taxon>Pseudomonadati</taxon>
        <taxon>Pseudomonadota</taxon>
        <taxon>Alphaproteobacteria</taxon>
        <taxon>Hyphomicrobiales</taxon>
        <taxon>Nitrobacteraceae</taxon>
        <taxon>Bradyrhizobium</taxon>
    </lineage>
</organism>
<evidence type="ECO:0000313" key="7">
    <source>
        <dbReference type="Proteomes" id="UP000449969"/>
    </source>
</evidence>
<keyword evidence="2 4" id="KW-0560">Oxidoreductase</keyword>
<comment type="caution">
    <text evidence="6">The sequence shown here is derived from an EMBL/GenBank/DDBJ whole genome shotgun (WGS) entry which is preliminary data.</text>
</comment>
<dbReference type="Pfam" id="PF00171">
    <property type="entry name" value="Aldedh"/>
    <property type="match status" value="1"/>
</dbReference>
<evidence type="ECO:0000256" key="3">
    <source>
        <dbReference type="PROSITE-ProRule" id="PRU10007"/>
    </source>
</evidence>
<dbReference type="InterPro" id="IPR016161">
    <property type="entry name" value="Ald_DH/histidinol_DH"/>
</dbReference>
<dbReference type="InterPro" id="IPR016163">
    <property type="entry name" value="Ald_DH_C"/>
</dbReference>
<sequence>MFREERQEMRQNIRDLLPVECFRRGTLWIGGQWCCATDGGAFAVTSPIDGQHLMVASRAQAVDADRAVRAADAVAASWASDSGKRTGLLLRIAQEIRKHAQELGTIETLDSGRPISETTTDSVQHAAELFGYYAGLADKLHGSTVPMGNDATALVEREPFGVIGAISAWNYPLLNAATKIAPIIACGNTIVLKPAEQSPLVTLLLGALMQQAGLPDGVVNIITGFGAEAGAPLVTHPMVSKISFTGSMLTGRRVAAAAGEALKGVILELGGKSPLIVFDDADLPRAASAAVFSTFKNAGQTCTSCARVLVARPLMDQFARLCGSIAAELRIGDPFDPETQVGPLISAEQLTRVRRLTADVDAWHACQKHYRPVEGGHFFPPMIVTKHALDSDFARQEIFGPVMALRPFDTDEEAWQLANDTEYGLAASVWTSSLRRAERARRSLVSGIVWINCAHTLSNGTPIGGHKASGLGIEHGVEAAEQYMKVKTSVIMSGGWHSPFSTRSASP</sequence>
<dbReference type="AlphaFoldDB" id="A0A844TQU1"/>
<dbReference type="Gene3D" id="3.40.309.10">
    <property type="entry name" value="Aldehyde Dehydrogenase, Chain A, domain 2"/>
    <property type="match status" value="1"/>
</dbReference>
<evidence type="ECO:0000256" key="4">
    <source>
        <dbReference type="RuleBase" id="RU003345"/>
    </source>
</evidence>
<evidence type="ECO:0000259" key="5">
    <source>
        <dbReference type="Pfam" id="PF00171"/>
    </source>
</evidence>
<dbReference type="FunFam" id="3.40.605.10:FF:000007">
    <property type="entry name" value="NAD/NADP-dependent betaine aldehyde dehydrogenase"/>
    <property type="match status" value="1"/>
</dbReference>
<evidence type="ECO:0000256" key="1">
    <source>
        <dbReference type="ARBA" id="ARBA00009986"/>
    </source>
</evidence>
<dbReference type="GO" id="GO:0016620">
    <property type="term" value="F:oxidoreductase activity, acting on the aldehyde or oxo group of donors, NAD or NADP as acceptor"/>
    <property type="evidence" value="ECO:0007669"/>
    <property type="project" value="InterPro"/>
</dbReference>
<dbReference type="SUPFAM" id="SSF53720">
    <property type="entry name" value="ALDH-like"/>
    <property type="match status" value="1"/>
</dbReference>
<accession>A0A844TQU1</accession>
<dbReference type="PANTHER" id="PTHR11699">
    <property type="entry name" value="ALDEHYDE DEHYDROGENASE-RELATED"/>
    <property type="match status" value="1"/>
</dbReference>
<feature type="domain" description="Aldehyde dehydrogenase" evidence="5">
    <location>
        <begin position="40"/>
        <end position="488"/>
    </location>
</feature>
<gene>
    <name evidence="6" type="ORF">GPL20_34785</name>
</gene>
<keyword evidence="7" id="KW-1185">Reference proteome</keyword>
<dbReference type="PROSITE" id="PS00687">
    <property type="entry name" value="ALDEHYDE_DEHYDR_GLU"/>
    <property type="match status" value="1"/>
</dbReference>
<dbReference type="InterPro" id="IPR016162">
    <property type="entry name" value="Ald_DH_N"/>
</dbReference>
<dbReference type="InterPro" id="IPR029510">
    <property type="entry name" value="Ald_DH_CS_GLU"/>
</dbReference>
<comment type="similarity">
    <text evidence="1 4">Belongs to the aldehyde dehydrogenase family.</text>
</comment>
<dbReference type="EMBL" id="WQNE01000047">
    <property type="protein sequence ID" value="MVT78154.1"/>
    <property type="molecule type" value="Genomic_DNA"/>
</dbReference>
<dbReference type="Gene3D" id="3.40.605.10">
    <property type="entry name" value="Aldehyde Dehydrogenase, Chain A, domain 1"/>
    <property type="match status" value="1"/>
</dbReference>
<protein>
    <submittedName>
        <fullName evidence="6">Aldehyde dehydrogenase family protein</fullName>
    </submittedName>
</protein>
<name>A0A844TQU1_9BRAD</name>
<dbReference type="Proteomes" id="UP000449969">
    <property type="component" value="Unassembled WGS sequence"/>
</dbReference>
<evidence type="ECO:0000256" key="2">
    <source>
        <dbReference type="ARBA" id="ARBA00023002"/>
    </source>
</evidence>
<feature type="active site" evidence="3">
    <location>
        <position position="268"/>
    </location>
</feature>
<dbReference type="InterPro" id="IPR015590">
    <property type="entry name" value="Aldehyde_DH_dom"/>
</dbReference>
<proteinExistence type="inferred from homology"/>
<reference evidence="6 7" key="1">
    <citation type="submission" date="2019-12" db="EMBL/GenBank/DDBJ databases">
        <title>Draft genome sequences Bradyrhizobium cajani AMBPC1010, Bradyrhizobium pachyrhizi AMBPC1040 and Bradyrhizobium yuanmingense ALSPC3051, three plant growth promoting strains isolated from nodules of Cajanus cajan L. in Dominican Republic.</title>
        <authorList>
            <person name="Flores-Felix J.D."/>
            <person name="Araujo J."/>
            <person name="Diaz-Alcantara C."/>
            <person name="Gonzalez-Andres F."/>
            <person name="Velazquez E."/>
        </authorList>
    </citation>
    <scope>NUCLEOTIDE SEQUENCE [LARGE SCALE GENOMIC DNA]</scope>
    <source>
        <strain evidence="6 7">1010</strain>
    </source>
</reference>